<name>A0ACB5RG69_9CLOT</name>
<dbReference type="EMBL" id="BROD01000001">
    <property type="protein sequence ID" value="GKX68075.1"/>
    <property type="molecule type" value="Genomic_DNA"/>
</dbReference>
<proteinExistence type="predicted"/>
<comment type="caution">
    <text evidence="1">The sequence shown here is derived from an EMBL/GenBank/DDBJ whole genome shotgun (WGS) entry which is preliminary data.</text>
</comment>
<gene>
    <name evidence="1" type="ORF">rsdtw13_33330</name>
</gene>
<protein>
    <submittedName>
        <fullName evidence="1">Glycosyltransferase</fullName>
    </submittedName>
</protein>
<sequence>MRICFFCVNISHTGGTERVSSIIANNLAKEGHEVYMMSLVKCEGPAFKLEDGINTIYLENGSGDNKKNFIPIVRELKKINKKYKFDLLVEVDVILRIFTVLATKRTKTRVISWEHFNFRTNLGTKLRDIARKIAARTSDYIVTLTEEDKEDYEKSLKCKAKVKAISNPLVFYPNEYSNLNNKVVLSVGRMHTQKGFDMLIEAWAKVKKQDNEWKLRIAGDGDEFEKVKNKAVELQVEDSVEFLGLINNVAEEYLDASIYVMSSRFEGFPMVLLEAMSFGLPVVSFDCHTGPRDIIKQNEDGLLVSPNDTNKLANQLIKLMKDDELRHDMGRNAKENIKRFSIDNIIKEWNEILNTLK</sequence>
<accession>A0ACB5RG69</accession>
<evidence type="ECO:0000313" key="1">
    <source>
        <dbReference type="EMBL" id="GKX68075.1"/>
    </source>
</evidence>
<reference evidence="1" key="1">
    <citation type="journal article" date="2025" name="Int. J. Syst. Evol. Microbiol.">
        <title>Inconstantimicrobium mannanitabidum sp. nov., a novel member of the family Clostridiaceae isolated from anoxic soil under the treatment of reductive soil disinfestation.</title>
        <authorList>
            <person name="Ueki A."/>
            <person name="Tonouchi A."/>
            <person name="Honma S."/>
            <person name="Kaku N."/>
            <person name="Ueki K."/>
        </authorList>
    </citation>
    <scope>NUCLEOTIDE SEQUENCE</scope>
    <source>
        <strain evidence="1">TW13</strain>
    </source>
</reference>
<evidence type="ECO:0000313" key="2">
    <source>
        <dbReference type="Proteomes" id="UP001058074"/>
    </source>
</evidence>
<organism evidence="1 2">
    <name type="scientific">Inconstantimicrobium mannanitabidum</name>
    <dbReference type="NCBI Taxonomy" id="1604901"/>
    <lineage>
        <taxon>Bacteria</taxon>
        <taxon>Bacillati</taxon>
        <taxon>Bacillota</taxon>
        <taxon>Clostridia</taxon>
        <taxon>Eubacteriales</taxon>
        <taxon>Clostridiaceae</taxon>
        <taxon>Inconstantimicrobium</taxon>
    </lineage>
</organism>
<keyword evidence="2" id="KW-1185">Reference proteome</keyword>
<dbReference type="Proteomes" id="UP001058074">
    <property type="component" value="Unassembled WGS sequence"/>
</dbReference>